<sequence length="74" mass="8036">MQIRVVIDQTLQLGGNGGDIAQQAVDGTLALVERRQNDLRVNQNPIDLLAAITEYACHLPSVSKQPLDLLVAFP</sequence>
<proteinExistence type="predicted"/>
<evidence type="ECO:0000313" key="1">
    <source>
        <dbReference type="EMBL" id="ORW33946.1"/>
    </source>
</evidence>
<keyword evidence="2" id="KW-1185">Reference proteome</keyword>
<dbReference type="EMBL" id="LQPH01000025">
    <property type="protein sequence ID" value="ORW33946.1"/>
    <property type="molecule type" value="Genomic_DNA"/>
</dbReference>
<evidence type="ECO:0000313" key="2">
    <source>
        <dbReference type="Proteomes" id="UP000193781"/>
    </source>
</evidence>
<dbReference type="Proteomes" id="UP000193781">
    <property type="component" value="Unassembled WGS sequence"/>
</dbReference>
<protein>
    <submittedName>
        <fullName evidence="1">Uncharacterized protein</fullName>
    </submittedName>
</protein>
<organism evidence="1 2">
    <name type="scientific">Mycobacterium nebraskense</name>
    <dbReference type="NCBI Taxonomy" id="244292"/>
    <lineage>
        <taxon>Bacteria</taxon>
        <taxon>Bacillati</taxon>
        <taxon>Actinomycetota</taxon>
        <taxon>Actinomycetes</taxon>
        <taxon>Mycobacteriales</taxon>
        <taxon>Mycobacteriaceae</taxon>
        <taxon>Mycobacterium</taxon>
    </lineage>
</organism>
<accession>A0A0F5NBM2</accession>
<gene>
    <name evidence="1" type="ORF">AWC17_24610</name>
</gene>
<dbReference type="AlphaFoldDB" id="A0A0F5NBM2"/>
<reference evidence="1 2" key="1">
    <citation type="submission" date="2016-01" db="EMBL/GenBank/DDBJ databases">
        <title>The new phylogeny of the genus Mycobacterium.</title>
        <authorList>
            <person name="Tarcisio F."/>
            <person name="Conor M."/>
            <person name="Antonella G."/>
            <person name="Elisabetta G."/>
            <person name="Giulia F.S."/>
            <person name="Sara T."/>
            <person name="Anna F."/>
            <person name="Clotilde B."/>
            <person name="Roberto B."/>
            <person name="Veronica D.S."/>
            <person name="Fabio R."/>
            <person name="Monica P."/>
            <person name="Olivier J."/>
            <person name="Enrico T."/>
            <person name="Nicola S."/>
        </authorList>
    </citation>
    <scope>NUCLEOTIDE SEQUENCE [LARGE SCALE GENOMIC DNA]</scope>
    <source>
        <strain evidence="1 2">DSM 44803</strain>
    </source>
</reference>
<comment type="caution">
    <text evidence="1">The sequence shown here is derived from an EMBL/GenBank/DDBJ whole genome shotgun (WGS) entry which is preliminary data.</text>
</comment>
<name>A0A0F5NBM2_9MYCO</name>